<keyword evidence="3" id="KW-1185">Reference proteome</keyword>
<proteinExistence type="predicted"/>
<name>A0ABM8P932_9BURK</name>
<dbReference type="EMBL" id="CAJHCQ010000027">
    <property type="protein sequence ID" value="CAD6559598.1"/>
    <property type="molecule type" value="Genomic_DNA"/>
</dbReference>
<feature type="compositionally biased region" description="Low complexity" evidence="1">
    <location>
        <begin position="99"/>
        <end position="110"/>
    </location>
</feature>
<feature type="region of interest" description="Disordered" evidence="1">
    <location>
        <begin position="1"/>
        <end position="22"/>
    </location>
</feature>
<organism evidence="2 3">
    <name type="scientific">Paraburkholderia hiiakae</name>
    <dbReference type="NCBI Taxonomy" id="1081782"/>
    <lineage>
        <taxon>Bacteria</taxon>
        <taxon>Pseudomonadati</taxon>
        <taxon>Pseudomonadota</taxon>
        <taxon>Betaproteobacteria</taxon>
        <taxon>Burkholderiales</taxon>
        <taxon>Burkholderiaceae</taxon>
        <taxon>Paraburkholderia</taxon>
    </lineage>
</organism>
<sequence length="141" mass="14591">MAVRTNGESMDGAKKVSRKSGLQEVQQALDLVRSQIRQFDFTPEQVFGYHGKADVSNLKSEESGASVPAVAKKAARKTAAVKRAASGDAPRKTGEGGPAAKRTAKAASVAEGAPAVPTASNTVKTSLNPASAWPFPAGSRR</sequence>
<evidence type="ECO:0000256" key="1">
    <source>
        <dbReference type="SAM" id="MobiDB-lite"/>
    </source>
</evidence>
<feature type="region of interest" description="Disordered" evidence="1">
    <location>
        <begin position="81"/>
        <end position="141"/>
    </location>
</feature>
<feature type="compositionally biased region" description="Polar residues" evidence="1">
    <location>
        <begin position="118"/>
        <end position="129"/>
    </location>
</feature>
<evidence type="ECO:0000313" key="2">
    <source>
        <dbReference type="EMBL" id="CAD6559598.1"/>
    </source>
</evidence>
<dbReference type="Proteomes" id="UP000656319">
    <property type="component" value="Unassembled WGS sequence"/>
</dbReference>
<gene>
    <name evidence="2" type="ORF">LMG27952_06910</name>
</gene>
<reference evidence="2 3" key="1">
    <citation type="submission" date="2020-10" db="EMBL/GenBank/DDBJ databases">
        <authorList>
            <person name="Peeters C."/>
        </authorList>
    </citation>
    <scope>NUCLEOTIDE SEQUENCE [LARGE SCALE GENOMIC DNA]</scope>
    <source>
        <strain evidence="2 3">LMG 27952</strain>
    </source>
</reference>
<evidence type="ECO:0000313" key="3">
    <source>
        <dbReference type="Proteomes" id="UP000656319"/>
    </source>
</evidence>
<protein>
    <submittedName>
        <fullName evidence="2">Uncharacterized protein</fullName>
    </submittedName>
</protein>
<comment type="caution">
    <text evidence="2">The sequence shown here is derived from an EMBL/GenBank/DDBJ whole genome shotgun (WGS) entry which is preliminary data.</text>
</comment>
<accession>A0ABM8P932</accession>